<evidence type="ECO:0000256" key="1">
    <source>
        <dbReference type="ARBA" id="ARBA00004123"/>
    </source>
</evidence>
<keyword evidence="5" id="KW-0539">Nucleus</keyword>
<evidence type="ECO:0000256" key="5">
    <source>
        <dbReference type="ARBA" id="ARBA00023242"/>
    </source>
</evidence>
<protein>
    <recommendedName>
        <fullName evidence="7">WRKY domain-containing protein</fullName>
    </recommendedName>
</protein>
<dbReference type="InterPro" id="IPR044810">
    <property type="entry name" value="WRKY_plant"/>
</dbReference>
<feature type="region of interest" description="Disordered" evidence="6">
    <location>
        <begin position="245"/>
        <end position="265"/>
    </location>
</feature>
<dbReference type="AlphaFoldDB" id="A0AAE1MK74"/>
<dbReference type="PROSITE" id="PS50811">
    <property type="entry name" value="WRKY"/>
    <property type="match status" value="1"/>
</dbReference>
<evidence type="ECO:0000256" key="4">
    <source>
        <dbReference type="ARBA" id="ARBA00023163"/>
    </source>
</evidence>
<keyword evidence="4" id="KW-0804">Transcription</keyword>
<comment type="caution">
    <text evidence="8">The sequence shown here is derived from an EMBL/GenBank/DDBJ whole genome shotgun (WGS) entry which is preliminary data.</text>
</comment>
<name>A0AAE1MK74_9FABA</name>
<dbReference type="SMART" id="SM00774">
    <property type="entry name" value="WRKY"/>
    <property type="match status" value="1"/>
</dbReference>
<feature type="compositionally biased region" description="Basic and acidic residues" evidence="6">
    <location>
        <begin position="81"/>
        <end position="91"/>
    </location>
</feature>
<gene>
    <name evidence="8" type="ORF">QN277_025069</name>
</gene>
<keyword evidence="2" id="KW-0805">Transcription regulation</keyword>
<sequence>METLMAVKELERGREFANQLRRLMFRGVDQEDDDKFKGSTTSSAEDLVAKVLDSFTNTLSLFNHHSTDSSITTSSFSHLPAHSDESHENPKTKSPTTIKDRTRSSPKKRKSAQIQTWVEESKISPKEDGHSWRKYGQKIILNAKHPRNYYRCTHKQHQGCEAIKHVQKIQDDPPFFRTTYFGRHTCTNPRICLDSHHLISSTSAFILSLENNNHNNNSNLITTFYPGNNTSSFFVSSGSLFPPSSSVKKDKHCDNNKRQEKNNSYNNDEIVNVVASCSSSNDCFVSHTHEEEAVLPDAFGSGDYNQVDVFNSAAFYDPLGEFEDLLFEMT</sequence>
<evidence type="ECO:0000256" key="3">
    <source>
        <dbReference type="ARBA" id="ARBA00023125"/>
    </source>
</evidence>
<dbReference type="SUPFAM" id="SSF118290">
    <property type="entry name" value="WRKY DNA-binding domain"/>
    <property type="match status" value="1"/>
</dbReference>
<evidence type="ECO:0000256" key="2">
    <source>
        <dbReference type="ARBA" id="ARBA00023015"/>
    </source>
</evidence>
<dbReference type="GO" id="GO:0043565">
    <property type="term" value="F:sequence-specific DNA binding"/>
    <property type="evidence" value="ECO:0007669"/>
    <property type="project" value="InterPro"/>
</dbReference>
<dbReference type="InterPro" id="IPR036576">
    <property type="entry name" value="WRKY_dom_sf"/>
</dbReference>
<keyword evidence="3" id="KW-0238">DNA-binding</keyword>
<dbReference type="Pfam" id="PF03106">
    <property type="entry name" value="WRKY"/>
    <property type="match status" value="1"/>
</dbReference>
<feature type="domain" description="WRKY" evidence="7">
    <location>
        <begin position="121"/>
        <end position="189"/>
    </location>
</feature>
<proteinExistence type="predicted"/>
<accession>A0AAE1MK74</accession>
<evidence type="ECO:0000313" key="9">
    <source>
        <dbReference type="Proteomes" id="UP001293593"/>
    </source>
</evidence>
<evidence type="ECO:0000259" key="7">
    <source>
        <dbReference type="PROSITE" id="PS50811"/>
    </source>
</evidence>
<dbReference type="Proteomes" id="UP001293593">
    <property type="component" value="Unassembled WGS sequence"/>
</dbReference>
<feature type="region of interest" description="Disordered" evidence="6">
    <location>
        <begin position="71"/>
        <end position="122"/>
    </location>
</feature>
<keyword evidence="9" id="KW-1185">Reference proteome</keyword>
<reference evidence="8" key="1">
    <citation type="submission" date="2023-10" db="EMBL/GenBank/DDBJ databases">
        <title>Chromosome-level genome of the transformable northern wattle, Acacia crassicarpa.</title>
        <authorList>
            <person name="Massaro I."/>
            <person name="Sinha N.R."/>
            <person name="Poethig S."/>
            <person name="Leichty A.R."/>
        </authorList>
    </citation>
    <scope>NUCLEOTIDE SEQUENCE</scope>
    <source>
        <strain evidence="8">Acra3RX</strain>
        <tissue evidence="8">Leaf</tissue>
    </source>
</reference>
<dbReference type="InterPro" id="IPR003657">
    <property type="entry name" value="WRKY_dom"/>
</dbReference>
<evidence type="ECO:0000313" key="8">
    <source>
        <dbReference type="EMBL" id="KAK4268404.1"/>
    </source>
</evidence>
<dbReference type="EMBL" id="JAWXYG010000007">
    <property type="protein sequence ID" value="KAK4268404.1"/>
    <property type="molecule type" value="Genomic_DNA"/>
</dbReference>
<organism evidence="8 9">
    <name type="scientific">Acacia crassicarpa</name>
    <name type="common">northern wattle</name>
    <dbReference type="NCBI Taxonomy" id="499986"/>
    <lineage>
        <taxon>Eukaryota</taxon>
        <taxon>Viridiplantae</taxon>
        <taxon>Streptophyta</taxon>
        <taxon>Embryophyta</taxon>
        <taxon>Tracheophyta</taxon>
        <taxon>Spermatophyta</taxon>
        <taxon>Magnoliopsida</taxon>
        <taxon>eudicotyledons</taxon>
        <taxon>Gunneridae</taxon>
        <taxon>Pentapetalae</taxon>
        <taxon>rosids</taxon>
        <taxon>fabids</taxon>
        <taxon>Fabales</taxon>
        <taxon>Fabaceae</taxon>
        <taxon>Caesalpinioideae</taxon>
        <taxon>mimosoid clade</taxon>
        <taxon>Acacieae</taxon>
        <taxon>Acacia</taxon>
    </lineage>
</organism>
<dbReference type="GO" id="GO:0005634">
    <property type="term" value="C:nucleus"/>
    <property type="evidence" value="ECO:0007669"/>
    <property type="project" value="UniProtKB-SubCell"/>
</dbReference>
<dbReference type="Gene3D" id="2.20.25.80">
    <property type="entry name" value="WRKY domain"/>
    <property type="match status" value="1"/>
</dbReference>
<dbReference type="GO" id="GO:0003700">
    <property type="term" value="F:DNA-binding transcription factor activity"/>
    <property type="evidence" value="ECO:0007669"/>
    <property type="project" value="InterPro"/>
</dbReference>
<evidence type="ECO:0000256" key="6">
    <source>
        <dbReference type="SAM" id="MobiDB-lite"/>
    </source>
</evidence>
<feature type="compositionally biased region" description="Basic and acidic residues" evidence="6">
    <location>
        <begin position="247"/>
        <end position="261"/>
    </location>
</feature>
<comment type="subcellular location">
    <subcellularLocation>
        <location evidence="1">Nucleus</location>
    </subcellularLocation>
</comment>
<dbReference type="PANTHER" id="PTHR31282">
    <property type="entry name" value="WRKY TRANSCRIPTION FACTOR 21-RELATED"/>
    <property type="match status" value="1"/>
</dbReference>